<organism evidence="4 5">
    <name type="scientific">Staphylococcus gallinarum</name>
    <dbReference type="NCBI Taxonomy" id="1293"/>
    <lineage>
        <taxon>Bacteria</taxon>
        <taxon>Bacillati</taxon>
        <taxon>Bacillota</taxon>
        <taxon>Bacilli</taxon>
        <taxon>Bacillales</taxon>
        <taxon>Staphylococcaceae</taxon>
        <taxon>Staphylococcus</taxon>
    </lineage>
</organism>
<protein>
    <submittedName>
        <fullName evidence="4">SDR family NAD(P)-dependent oxidoreductase</fullName>
    </submittedName>
</protein>
<dbReference type="Pfam" id="PF00106">
    <property type="entry name" value="adh_short"/>
    <property type="match status" value="1"/>
</dbReference>
<dbReference type="EMBL" id="QYJN01000001">
    <property type="protein sequence ID" value="RIP37329.1"/>
    <property type="molecule type" value="Genomic_DNA"/>
</dbReference>
<sequence>MKVALVTGASSGIGFETAKMLAKKDYIVYAISRNVKNMQSLLAYNVKIIKLDITDYAAIHEVVNHIIEQEGHINILVNNAGYGSYGAVEDVPIEEAKRQFEVNLFGLSELTRAIIPSMREQKLGKIINISSIGGRMPNYFGTWYHASKYALEGYSESLRLELSEFDIDVIVIEPANINTNWGKITGQNLKTIAKGGYYEEKSLKMAQLLIGEPALNIRSHPSVVAKVIIKSIEKRHVKTRYVVGFLAKTVIRLYSILPTKLFNWILKKLISK</sequence>
<evidence type="ECO:0000256" key="2">
    <source>
        <dbReference type="ARBA" id="ARBA00023002"/>
    </source>
</evidence>
<dbReference type="InterPro" id="IPR002347">
    <property type="entry name" value="SDR_fam"/>
</dbReference>
<dbReference type="Proteomes" id="UP000265541">
    <property type="component" value="Unassembled WGS sequence"/>
</dbReference>
<dbReference type="RefSeq" id="WP_119484142.1">
    <property type="nucleotide sequence ID" value="NZ_QYJN01000001.1"/>
</dbReference>
<evidence type="ECO:0000256" key="1">
    <source>
        <dbReference type="ARBA" id="ARBA00006484"/>
    </source>
</evidence>
<comment type="similarity">
    <text evidence="1 3">Belongs to the short-chain dehydrogenases/reductases (SDR) family.</text>
</comment>
<reference evidence="4 5" key="1">
    <citation type="journal article" date="2016" name="Front. Microbiol.">
        <title>Comprehensive Phylogenetic Analysis of Bovine Non-aureus Staphylococci Species Based on Whole-Genome Sequencing.</title>
        <authorList>
            <person name="Naushad S."/>
            <person name="Barkema H.W."/>
            <person name="Luby C."/>
            <person name="Condas L.A."/>
            <person name="Nobrega D.B."/>
            <person name="Carson D.A."/>
            <person name="De Buck J."/>
        </authorList>
    </citation>
    <scope>NUCLEOTIDE SEQUENCE [LARGE SCALE GENOMIC DNA]</scope>
    <source>
        <strain evidence="4 5">SNUC 4781</strain>
    </source>
</reference>
<evidence type="ECO:0000313" key="5">
    <source>
        <dbReference type="Proteomes" id="UP000265541"/>
    </source>
</evidence>
<dbReference type="CDD" id="cd05374">
    <property type="entry name" value="17beta-HSD-like_SDR_c"/>
    <property type="match status" value="1"/>
</dbReference>
<accession>A0A3A0VW57</accession>
<dbReference type="Gene3D" id="3.40.50.720">
    <property type="entry name" value="NAD(P)-binding Rossmann-like Domain"/>
    <property type="match status" value="1"/>
</dbReference>
<dbReference type="PANTHER" id="PTHR44169">
    <property type="entry name" value="NADPH-DEPENDENT 1-ACYLDIHYDROXYACETONE PHOSPHATE REDUCTASE"/>
    <property type="match status" value="1"/>
</dbReference>
<dbReference type="SUPFAM" id="SSF51735">
    <property type="entry name" value="NAD(P)-binding Rossmann-fold domains"/>
    <property type="match status" value="1"/>
</dbReference>
<dbReference type="PRINTS" id="PR00081">
    <property type="entry name" value="GDHRDH"/>
</dbReference>
<name>A0A3A0VW57_STAGA</name>
<keyword evidence="2" id="KW-0560">Oxidoreductase</keyword>
<dbReference type="InterPro" id="IPR036291">
    <property type="entry name" value="NAD(P)-bd_dom_sf"/>
</dbReference>
<dbReference type="AlphaFoldDB" id="A0A3A0VW57"/>
<gene>
    <name evidence="4" type="ORF">BUZ14_01890</name>
</gene>
<comment type="caution">
    <text evidence="4">The sequence shown here is derived from an EMBL/GenBank/DDBJ whole genome shotgun (WGS) entry which is preliminary data.</text>
</comment>
<dbReference type="PRINTS" id="PR00080">
    <property type="entry name" value="SDRFAMILY"/>
</dbReference>
<evidence type="ECO:0000256" key="3">
    <source>
        <dbReference type="RuleBase" id="RU000363"/>
    </source>
</evidence>
<dbReference type="GO" id="GO:0016491">
    <property type="term" value="F:oxidoreductase activity"/>
    <property type="evidence" value="ECO:0007669"/>
    <property type="project" value="UniProtKB-KW"/>
</dbReference>
<proteinExistence type="inferred from homology"/>
<dbReference type="PANTHER" id="PTHR44169:SF6">
    <property type="entry name" value="NADPH-DEPENDENT 1-ACYLDIHYDROXYACETONE PHOSPHATE REDUCTASE"/>
    <property type="match status" value="1"/>
</dbReference>
<dbReference type="NCBIfam" id="NF004826">
    <property type="entry name" value="PRK06182.1"/>
    <property type="match status" value="1"/>
</dbReference>
<evidence type="ECO:0000313" key="4">
    <source>
        <dbReference type="EMBL" id="RIP37329.1"/>
    </source>
</evidence>
<dbReference type="OrthoDB" id="9775296at2"/>